<keyword evidence="3" id="KW-1185">Reference proteome</keyword>
<feature type="transmembrane region" description="Helical" evidence="1">
    <location>
        <begin position="6"/>
        <end position="29"/>
    </location>
</feature>
<dbReference type="Proteomes" id="UP001055117">
    <property type="component" value="Unassembled WGS sequence"/>
</dbReference>
<evidence type="ECO:0000313" key="2">
    <source>
        <dbReference type="EMBL" id="GJD45146.1"/>
    </source>
</evidence>
<comment type="caution">
    <text evidence="2">The sequence shown here is derived from an EMBL/GenBank/DDBJ whole genome shotgun (WGS) entry which is preliminary data.</text>
</comment>
<proteinExistence type="predicted"/>
<sequence length="32" mass="3283">MELKPFSYAMIGAFAFGLVATIVGTASAIGTF</sequence>
<evidence type="ECO:0000256" key="1">
    <source>
        <dbReference type="SAM" id="Phobius"/>
    </source>
</evidence>
<protein>
    <recommendedName>
        <fullName evidence="4">F0F1 ATP synthase subunit C</fullName>
    </recommendedName>
</protein>
<keyword evidence="1" id="KW-0812">Transmembrane</keyword>
<name>A0ABQ4QJE0_9HYPH</name>
<gene>
    <name evidence="2" type="ORF">AFCDBAGC_3015</name>
</gene>
<evidence type="ECO:0000313" key="3">
    <source>
        <dbReference type="Proteomes" id="UP001055117"/>
    </source>
</evidence>
<accession>A0ABQ4QJE0</accession>
<reference evidence="2 3" key="1">
    <citation type="journal article" date="2021" name="Front. Microbiol.">
        <title>Comprehensive Comparative Genomics and Phenotyping of Methylobacterium Species.</title>
        <authorList>
            <person name="Alessa O."/>
            <person name="Ogura Y."/>
            <person name="Fujitani Y."/>
            <person name="Takami H."/>
            <person name="Hayashi T."/>
            <person name="Sahin N."/>
            <person name="Tani A."/>
        </authorList>
    </citation>
    <scope>NUCLEOTIDE SEQUENCE [LARGE SCALE GENOMIC DNA]</scope>
    <source>
        <strain evidence="2 3">DSM 23679</strain>
    </source>
</reference>
<organism evidence="2 3">
    <name type="scientific">Methylobacterium cerastii</name>
    <dbReference type="NCBI Taxonomy" id="932741"/>
    <lineage>
        <taxon>Bacteria</taxon>
        <taxon>Pseudomonadati</taxon>
        <taxon>Pseudomonadota</taxon>
        <taxon>Alphaproteobacteria</taxon>
        <taxon>Hyphomicrobiales</taxon>
        <taxon>Methylobacteriaceae</taxon>
        <taxon>Methylobacterium</taxon>
    </lineage>
</organism>
<evidence type="ECO:0008006" key="4">
    <source>
        <dbReference type="Google" id="ProtNLM"/>
    </source>
</evidence>
<keyword evidence="1" id="KW-1133">Transmembrane helix</keyword>
<dbReference type="EMBL" id="BPQG01000046">
    <property type="protein sequence ID" value="GJD45146.1"/>
    <property type="molecule type" value="Genomic_DNA"/>
</dbReference>
<keyword evidence="1" id="KW-0472">Membrane</keyword>